<accession>A0A0T6AWW0</accession>
<dbReference type="InterPro" id="IPR008927">
    <property type="entry name" value="6-PGluconate_DH-like_C_sf"/>
</dbReference>
<feature type="binding site" evidence="11">
    <location>
        <position position="75"/>
    </location>
    <ligand>
        <name>CoA</name>
        <dbReference type="ChEBI" id="CHEBI:57287"/>
    </ligand>
</feature>
<dbReference type="Proteomes" id="UP000051574">
    <property type="component" value="Unassembled WGS sequence"/>
</dbReference>
<name>A0A0T6AWW0_9SCAR</name>
<feature type="binding site" evidence="11">
    <location>
        <position position="151"/>
    </location>
    <ligand>
        <name>CoA</name>
        <dbReference type="ChEBI" id="CHEBI:57287"/>
    </ligand>
</feature>
<dbReference type="FunFam" id="3.40.50.720:FF:000258">
    <property type="entry name" value="Hydroxyacyl-coenzyme A dehydrogenase, mitochondrial"/>
    <property type="match status" value="1"/>
</dbReference>
<dbReference type="InterPro" id="IPR052242">
    <property type="entry name" value="Mito_3-hydroxyacyl-CoA_DH"/>
</dbReference>
<comment type="subcellular location">
    <subcellularLocation>
        <location evidence="1">Mitochondrion matrix</location>
    </subcellularLocation>
</comment>
<feature type="site" description="Important for catalytic activity" evidence="10">
    <location>
        <position position="172"/>
    </location>
</feature>
<keyword evidence="5" id="KW-0560">Oxidoreductase</keyword>
<evidence type="ECO:0000256" key="8">
    <source>
        <dbReference type="ARBA" id="ARBA00023128"/>
    </source>
</evidence>
<dbReference type="GO" id="GO:0006635">
    <property type="term" value="P:fatty acid beta-oxidation"/>
    <property type="evidence" value="ECO:0007669"/>
    <property type="project" value="TreeGrafter"/>
</dbReference>
<organism evidence="14 15">
    <name type="scientific">Oryctes borbonicus</name>
    <dbReference type="NCBI Taxonomy" id="1629725"/>
    <lineage>
        <taxon>Eukaryota</taxon>
        <taxon>Metazoa</taxon>
        <taxon>Ecdysozoa</taxon>
        <taxon>Arthropoda</taxon>
        <taxon>Hexapoda</taxon>
        <taxon>Insecta</taxon>
        <taxon>Pterygota</taxon>
        <taxon>Neoptera</taxon>
        <taxon>Endopterygota</taxon>
        <taxon>Coleoptera</taxon>
        <taxon>Polyphaga</taxon>
        <taxon>Scarabaeiformia</taxon>
        <taxon>Scarabaeidae</taxon>
        <taxon>Dynastinae</taxon>
        <taxon>Oryctes</taxon>
    </lineage>
</organism>
<protein>
    <submittedName>
        <fullName evidence="14">FAD dependent oxidoreductase</fullName>
    </submittedName>
</protein>
<evidence type="ECO:0000256" key="6">
    <source>
        <dbReference type="ARBA" id="ARBA00023027"/>
    </source>
</evidence>
<dbReference type="AlphaFoldDB" id="A0A0T6AWW0"/>
<dbReference type="EMBL" id="LJIG01022602">
    <property type="protein sequence ID" value="KRT79696.1"/>
    <property type="molecule type" value="Genomic_DNA"/>
</dbReference>
<comment type="similarity">
    <text evidence="3">Belongs to the 3-hydroxyacyl-CoA dehydrogenase family.</text>
</comment>
<feature type="binding site" evidence="11">
    <location>
        <position position="82"/>
    </location>
    <ligand>
        <name>CoA</name>
        <dbReference type="ChEBI" id="CHEBI:57287"/>
    </ligand>
</feature>
<evidence type="ECO:0000256" key="1">
    <source>
        <dbReference type="ARBA" id="ARBA00004305"/>
    </source>
</evidence>
<keyword evidence="8" id="KW-0496">Mitochondrion</keyword>
<reference evidence="14 15" key="1">
    <citation type="submission" date="2015-09" db="EMBL/GenBank/DDBJ databases">
        <title>Draft genome of the scarab beetle Oryctes borbonicus.</title>
        <authorList>
            <person name="Meyer J.M."/>
            <person name="Markov G.V."/>
            <person name="Baskaran P."/>
            <person name="Herrmann M."/>
            <person name="Sommer R.J."/>
            <person name="Roedelsperger C."/>
        </authorList>
    </citation>
    <scope>NUCLEOTIDE SEQUENCE [LARGE SCALE GENOMIC DNA]</scope>
    <source>
        <strain evidence="14">OB123</strain>
        <tissue evidence="14">Whole animal</tissue>
    </source>
</reference>
<evidence type="ECO:0000256" key="10">
    <source>
        <dbReference type="PIRSR" id="PIRSR000105-1"/>
    </source>
</evidence>
<evidence type="ECO:0000256" key="4">
    <source>
        <dbReference type="ARBA" id="ARBA00022832"/>
    </source>
</evidence>
<feature type="domain" description="3-hydroxyacyl-CoA dehydrogenase C-terminal" evidence="12">
    <location>
        <begin position="218"/>
        <end position="315"/>
    </location>
</feature>
<proteinExistence type="inferred from homology"/>
<dbReference type="SUPFAM" id="SSF51735">
    <property type="entry name" value="NAD(P)-binding Rossmann-fold domains"/>
    <property type="match status" value="1"/>
</dbReference>
<comment type="catalytic activity">
    <reaction evidence="9">
        <text>a (3S)-3-hydroxyacyl-CoA + NAD(+) = a 3-oxoacyl-CoA + NADH + H(+)</text>
        <dbReference type="Rhea" id="RHEA:22432"/>
        <dbReference type="ChEBI" id="CHEBI:15378"/>
        <dbReference type="ChEBI" id="CHEBI:57318"/>
        <dbReference type="ChEBI" id="CHEBI:57540"/>
        <dbReference type="ChEBI" id="CHEBI:57945"/>
        <dbReference type="ChEBI" id="CHEBI:90726"/>
        <dbReference type="EC" id="1.1.1.35"/>
    </reaction>
</comment>
<dbReference type="PIRSF" id="PIRSF000105">
    <property type="entry name" value="HCDH"/>
    <property type="match status" value="1"/>
</dbReference>
<dbReference type="SUPFAM" id="SSF48179">
    <property type="entry name" value="6-phosphogluconate dehydrogenase C-terminal domain-like"/>
    <property type="match status" value="1"/>
</dbReference>
<dbReference type="GO" id="GO:0070403">
    <property type="term" value="F:NAD+ binding"/>
    <property type="evidence" value="ECO:0007669"/>
    <property type="project" value="InterPro"/>
</dbReference>
<keyword evidence="7" id="KW-0443">Lipid metabolism</keyword>
<evidence type="ECO:0000256" key="5">
    <source>
        <dbReference type="ARBA" id="ARBA00023002"/>
    </source>
</evidence>
<evidence type="ECO:0000256" key="3">
    <source>
        <dbReference type="ARBA" id="ARBA00009463"/>
    </source>
</evidence>
<keyword evidence="4" id="KW-0276">Fatty acid metabolism</keyword>
<sequence length="317" mass="35205">VKYSLLSYRTMSSSIIKRSFSTTIVRNSIKNVTVIGGGLMGSGIAQVTAQAGQNVTLVEINQDLIQKSQVSIATSLTRVAKKLYKDDPSQGEIFIKTTQSRIKTSTKPSEAVKDADLVIEAIIENIDVKRELFKTLDKAASPTTLFASNTSSLSIGEIASVTDRKDRFGGLHFFNPVPVMKLLEVVRIPETSDETYHAFMEWGKSIGKTCITCKDTPGFVVNRLLIPYKLEAFRMYERGDATFQDIDTAMKLGAGYRMGPFELSDYTGLDLSKHILEGWHNKFPDDPLFEPVAIIDKMVSEGKLGRKSGEGFYKYKK</sequence>
<feature type="domain" description="3-hydroxyacyl-CoA dehydrogenase NAD binding" evidence="13">
    <location>
        <begin position="31"/>
        <end position="216"/>
    </location>
</feature>
<dbReference type="OrthoDB" id="5958943at2759"/>
<evidence type="ECO:0000313" key="15">
    <source>
        <dbReference type="Proteomes" id="UP000051574"/>
    </source>
</evidence>
<dbReference type="Gene3D" id="3.40.50.720">
    <property type="entry name" value="NAD(P)-binding Rossmann-like Domain"/>
    <property type="match status" value="1"/>
</dbReference>
<evidence type="ECO:0000259" key="13">
    <source>
        <dbReference type="Pfam" id="PF02737"/>
    </source>
</evidence>
<keyword evidence="15" id="KW-1185">Reference proteome</keyword>
<dbReference type="InterPro" id="IPR013328">
    <property type="entry name" value="6PGD_dom2"/>
</dbReference>
<dbReference type="PANTHER" id="PTHR43561">
    <property type="match status" value="1"/>
</dbReference>
<dbReference type="Pfam" id="PF02737">
    <property type="entry name" value="3HCDH_N"/>
    <property type="match status" value="1"/>
</dbReference>
<dbReference type="GO" id="GO:0003857">
    <property type="term" value="F:(3S)-3-hydroxyacyl-CoA dehydrogenase (NAD+) activity"/>
    <property type="evidence" value="ECO:0007669"/>
    <property type="project" value="UniProtKB-EC"/>
</dbReference>
<dbReference type="GO" id="GO:0005759">
    <property type="term" value="C:mitochondrial matrix"/>
    <property type="evidence" value="ECO:0007669"/>
    <property type="project" value="UniProtKB-SubCell"/>
</dbReference>
<dbReference type="Gene3D" id="1.10.1040.10">
    <property type="entry name" value="N-(1-d-carboxylethyl)-l-norvaline Dehydrogenase, domain 2"/>
    <property type="match status" value="1"/>
</dbReference>
<dbReference type="InterPro" id="IPR006176">
    <property type="entry name" value="3-OHacyl-CoA_DH_NAD-bd"/>
</dbReference>
<dbReference type="Pfam" id="PF00725">
    <property type="entry name" value="3HCDH"/>
    <property type="match status" value="1"/>
</dbReference>
<dbReference type="InterPro" id="IPR006108">
    <property type="entry name" value="3HC_DH_C"/>
</dbReference>
<feature type="non-terminal residue" evidence="14">
    <location>
        <position position="1"/>
    </location>
</feature>
<keyword evidence="6" id="KW-0520">NAD</keyword>
<evidence type="ECO:0000256" key="2">
    <source>
        <dbReference type="ARBA" id="ARBA00005005"/>
    </source>
</evidence>
<dbReference type="InterPro" id="IPR022694">
    <property type="entry name" value="3-OHacyl-CoA_DH"/>
</dbReference>
<evidence type="ECO:0000256" key="11">
    <source>
        <dbReference type="PIRSR" id="PIRSR000105-3"/>
    </source>
</evidence>
<dbReference type="PANTHER" id="PTHR43561:SF3">
    <property type="entry name" value="HYDROXYACYL-COENZYME A DEHYDROGENASE, MITOCHONDRIAL"/>
    <property type="match status" value="1"/>
</dbReference>
<comment type="pathway">
    <text evidence="2">Lipid metabolism; fatty acid beta-oxidation.</text>
</comment>
<evidence type="ECO:0000256" key="7">
    <source>
        <dbReference type="ARBA" id="ARBA00023098"/>
    </source>
</evidence>
<evidence type="ECO:0000259" key="12">
    <source>
        <dbReference type="Pfam" id="PF00725"/>
    </source>
</evidence>
<gene>
    <name evidence="14" type="ORF">AMK59_7541</name>
</gene>
<evidence type="ECO:0000256" key="9">
    <source>
        <dbReference type="ARBA" id="ARBA00049556"/>
    </source>
</evidence>
<dbReference type="InterPro" id="IPR036291">
    <property type="entry name" value="NAD(P)-bd_dom_sf"/>
</dbReference>
<evidence type="ECO:0000313" key="14">
    <source>
        <dbReference type="EMBL" id="KRT79696.1"/>
    </source>
</evidence>
<comment type="caution">
    <text evidence="14">The sequence shown here is derived from an EMBL/GenBank/DDBJ whole genome shotgun (WGS) entry which is preliminary data.</text>
</comment>